<name>A0ABU6WXA4_9FABA</name>
<feature type="non-terminal residue" evidence="2">
    <location>
        <position position="1"/>
    </location>
</feature>
<reference evidence="2 3" key="1">
    <citation type="journal article" date="2023" name="Plants (Basel)">
        <title>Bridging the Gap: Combining Genomics and Transcriptomics Approaches to Understand Stylosanthes scabra, an Orphan Legume from the Brazilian Caatinga.</title>
        <authorList>
            <person name="Ferreira-Neto J.R.C."/>
            <person name="da Silva M.D."/>
            <person name="Binneck E."/>
            <person name="de Melo N.F."/>
            <person name="da Silva R.H."/>
            <person name="de Melo A.L.T.M."/>
            <person name="Pandolfi V."/>
            <person name="Bustamante F.O."/>
            <person name="Brasileiro-Vidal A.C."/>
            <person name="Benko-Iseppon A.M."/>
        </authorList>
    </citation>
    <scope>NUCLEOTIDE SEQUENCE [LARGE SCALE GENOMIC DNA]</scope>
    <source>
        <tissue evidence="2">Leaves</tissue>
    </source>
</reference>
<keyword evidence="3" id="KW-1185">Reference proteome</keyword>
<sequence>ETQRKTDPYLKTMPEASPCTTDGKAELHGAGNATDLSPVTVVLGETATVEMFKSTRYRSMDAGGEHDASNSSAEDSAVEAERRRTLVARTPIATVGEGAASMLGGGEGGMVQWRSPSLSSFGHGGKEGKRLPSTALSPTAMLGGAPRAMNQERDGYGYGYNYDGGNI</sequence>
<dbReference type="Proteomes" id="UP001341840">
    <property type="component" value="Unassembled WGS sequence"/>
</dbReference>
<organism evidence="2 3">
    <name type="scientific">Stylosanthes scabra</name>
    <dbReference type="NCBI Taxonomy" id="79078"/>
    <lineage>
        <taxon>Eukaryota</taxon>
        <taxon>Viridiplantae</taxon>
        <taxon>Streptophyta</taxon>
        <taxon>Embryophyta</taxon>
        <taxon>Tracheophyta</taxon>
        <taxon>Spermatophyta</taxon>
        <taxon>Magnoliopsida</taxon>
        <taxon>eudicotyledons</taxon>
        <taxon>Gunneridae</taxon>
        <taxon>Pentapetalae</taxon>
        <taxon>rosids</taxon>
        <taxon>fabids</taxon>
        <taxon>Fabales</taxon>
        <taxon>Fabaceae</taxon>
        <taxon>Papilionoideae</taxon>
        <taxon>50 kb inversion clade</taxon>
        <taxon>dalbergioids sensu lato</taxon>
        <taxon>Dalbergieae</taxon>
        <taxon>Pterocarpus clade</taxon>
        <taxon>Stylosanthes</taxon>
    </lineage>
</organism>
<gene>
    <name evidence="2" type="ORF">PIB30_088214</name>
</gene>
<evidence type="ECO:0000313" key="3">
    <source>
        <dbReference type="Proteomes" id="UP001341840"/>
    </source>
</evidence>
<comment type="caution">
    <text evidence="2">The sequence shown here is derived from an EMBL/GenBank/DDBJ whole genome shotgun (WGS) entry which is preliminary data.</text>
</comment>
<evidence type="ECO:0000256" key="1">
    <source>
        <dbReference type="SAM" id="MobiDB-lite"/>
    </source>
</evidence>
<feature type="region of interest" description="Disordered" evidence="1">
    <location>
        <begin position="1"/>
        <end position="32"/>
    </location>
</feature>
<dbReference type="EMBL" id="JASCZI010182832">
    <property type="protein sequence ID" value="MED6188688.1"/>
    <property type="molecule type" value="Genomic_DNA"/>
</dbReference>
<feature type="region of interest" description="Disordered" evidence="1">
    <location>
        <begin position="60"/>
        <end position="85"/>
    </location>
</feature>
<evidence type="ECO:0000313" key="2">
    <source>
        <dbReference type="EMBL" id="MED6188688.1"/>
    </source>
</evidence>
<proteinExistence type="predicted"/>
<protein>
    <submittedName>
        <fullName evidence="2">Uncharacterized protein</fullName>
    </submittedName>
</protein>
<accession>A0ABU6WXA4</accession>